<sequence>MSDDTVAGTTPGAGDAETEIVPLPTTEAPELAWSREAEETEVFSRSWGAAAERASVIVLTAAAVAALVAGAVWLGLRVYDATRPVAAPSAAAPSVVPAAALPPPIAASVPPSANPSGAPSSSSPTLDPARPRPLQYDSRGVPIIPKNPSAAELQQALVAIFDRDGIPYGSPTAASADADSVCEYLDSGHRSFADLVAWIRRARPSLMSDQVGGFAGASIGVYCPRYGYLIDSTNEGATS</sequence>
<evidence type="ECO:0000313" key="4">
    <source>
        <dbReference type="EMBL" id="BBY35904.1"/>
    </source>
</evidence>
<gene>
    <name evidence="5" type="ORF">BST30_01855</name>
    <name evidence="4" type="ORF">MMAN_00380</name>
</gene>
<dbReference type="EMBL" id="AP022590">
    <property type="protein sequence ID" value="BBY35904.1"/>
    <property type="molecule type" value="Genomic_DNA"/>
</dbReference>
<dbReference type="Proteomes" id="UP000465812">
    <property type="component" value="Chromosome"/>
</dbReference>
<organism evidence="5 6">
    <name type="scientific">Mycobacterium mantenii</name>
    <dbReference type="NCBI Taxonomy" id="560555"/>
    <lineage>
        <taxon>Bacteria</taxon>
        <taxon>Bacillati</taxon>
        <taxon>Actinomycetota</taxon>
        <taxon>Actinomycetes</taxon>
        <taxon>Mycobacteriales</taxon>
        <taxon>Mycobacteriaceae</taxon>
        <taxon>Mycobacterium</taxon>
        <taxon>Mycobacterium avium complex (MAC)</taxon>
    </lineage>
</organism>
<dbReference type="EMBL" id="MVHW01000002">
    <property type="protein sequence ID" value="ORB08709.1"/>
    <property type="molecule type" value="Genomic_DNA"/>
</dbReference>
<keyword evidence="2" id="KW-0812">Transmembrane</keyword>
<dbReference type="InterPro" id="IPR007969">
    <property type="entry name" value="DUF732"/>
</dbReference>
<dbReference type="AlphaFoldDB" id="A0A1X0G4N8"/>
<evidence type="ECO:0000313" key="5">
    <source>
        <dbReference type="EMBL" id="ORB08709.1"/>
    </source>
</evidence>
<reference evidence="5 6" key="1">
    <citation type="submission" date="2017-02" db="EMBL/GenBank/DDBJ databases">
        <title>The new phylogeny of genus Mycobacterium.</title>
        <authorList>
            <person name="Tortoli E."/>
            <person name="Trovato A."/>
            <person name="Cirillo D.M."/>
        </authorList>
    </citation>
    <scope>NUCLEOTIDE SEQUENCE [LARGE SCALE GENOMIC DNA]</scope>
    <source>
        <strain evidence="5 6">DSM 45255</strain>
    </source>
</reference>
<accession>A0A1X0G4N8</accession>
<evidence type="ECO:0000313" key="7">
    <source>
        <dbReference type="Proteomes" id="UP000465812"/>
    </source>
</evidence>
<feature type="region of interest" description="Disordered" evidence="1">
    <location>
        <begin position="107"/>
        <end position="138"/>
    </location>
</feature>
<dbReference type="Proteomes" id="UP000192760">
    <property type="component" value="Unassembled WGS sequence"/>
</dbReference>
<keyword evidence="2" id="KW-1133">Transmembrane helix</keyword>
<keyword evidence="7" id="KW-1185">Reference proteome</keyword>
<proteinExistence type="predicted"/>
<dbReference type="Pfam" id="PF05305">
    <property type="entry name" value="DUF732"/>
    <property type="match status" value="1"/>
</dbReference>
<feature type="region of interest" description="Disordered" evidence="1">
    <location>
        <begin position="1"/>
        <end position="23"/>
    </location>
</feature>
<evidence type="ECO:0000259" key="3">
    <source>
        <dbReference type="Pfam" id="PF05305"/>
    </source>
</evidence>
<keyword evidence="2" id="KW-0472">Membrane</keyword>
<feature type="domain" description="DUF732" evidence="3">
    <location>
        <begin position="162"/>
        <end position="224"/>
    </location>
</feature>
<evidence type="ECO:0000256" key="1">
    <source>
        <dbReference type="SAM" id="MobiDB-lite"/>
    </source>
</evidence>
<evidence type="ECO:0000256" key="2">
    <source>
        <dbReference type="SAM" id="Phobius"/>
    </source>
</evidence>
<feature type="compositionally biased region" description="Low complexity" evidence="1">
    <location>
        <begin position="107"/>
        <end position="124"/>
    </location>
</feature>
<reference evidence="4" key="3">
    <citation type="submission" date="2020-02" db="EMBL/GenBank/DDBJ databases">
        <authorList>
            <person name="Matsumoto Y."/>
            <person name="Motooka D."/>
            <person name="Nakamura S."/>
        </authorList>
    </citation>
    <scope>NUCLEOTIDE SEQUENCE</scope>
    <source>
        <strain evidence="4">JCM 18113</strain>
    </source>
</reference>
<name>A0A1X0G4N8_MYCNT</name>
<reference evidence="4 7" key="2">
    <citation type="journal article" date="2019" name="Emerg. Microbes Infect.">
        <title>Comprehensive subspecies identification of 175 nontuberculous mycobacteria species based on 7547 genomic profiles.</title>
        <authorList>
            <person name="Matsumoto Y."/>
            <person name="Kinjo T."/>
            <person name="Motooka D."/>
            <person name="Nabeya D."/>
            <person name="Jung N."/>
            <person name="Uechi K."/>
            <person name="Horii T."/>
            <person name="Iida T."/>
            <person name="Fujita J."/>
            <person name="Nakamura S."/>
        </authorList>
    </citation>
    <scope>NUCLEOTIDE SEQUENCE [LARGE SCALE GENOMIC DNA]</scope>
    <source>
        <strain evidence="4 7">JCM 18113</strain>
    </source>
</reference>
<evidence type="ECO:0000313" key="6">
    <source>
        <dbReference type="Proteomes" id="UP000192760"/>
    </source>
</evidence>
<feature type="transmembrane region" description="Helical" evidence="2">
    <location>
        <begin position="54"/>
        <end position="76"/>
    </location>
</feature>
<protein>
    <recommendedName>
        <fullName evidence="3">DUF732 domain-containing protein</fullName>
    </recommendedName>
</protein>
<dbReference type="STRING" id="560555.BST30_01855"/>